<dbReference type="Gene3D" id="3.20.20.60">
    <property type="entry name" value="Phosphoenolpyruvate-binding domains"/>
    <property type="match status" value="1"/>
</dbReference>
<dbReference type="EMBL" id="JAMLDX010000008">
    <property type="protein sequence ID" value="MCP3731057.1"/>
    <property type="molecule type" value="Genomic_DNA"/>
</dbReference>
<dbReference type="SUPFAM" id="SSF51621">
    <property type="entry name" value="Phosphoenolpyruvate/pyruvate domain"/>
    <property type="match status" value="1"/>
</dbReference>
<comment type="caution">
    <text evidence="5">The sequence shown here is derived from an EMBL/GenBank/DDBJ whole genome shotgun (WGS) entry which is preliminary data.</text>
</comment>
<keyword evidence="3 5" id="KW-0456">Lyase</keyword>
<evidence type="ECO:0000256" key="1">
    <source>
        <dbReference type="ARBA" id="ARBA00005568"/>
    </source>
</evidence>
<accession>A0A9X2HJ96</accession>
<evidence type="ECO:0000313" key="5">
    <source>
        <dbReference type="EMBL" id="MCP3731057.1"/>
    </source>
</evidence>
<keyword evidence="2" id="KW-0479">Metal-binding</keyword>
<dbReference type="AlphaFoldDB" id="A0A9X2HJ96"/>
<dbReference type="PANTHER" id="PTHR30502:SF0">
    <property type="entry name" value="PHOSPHOENOLPYRUVATE CARBOXYLASE FAMILY PROTEIN"/>
    <property type="match status" value="1"/>
</dbReference>
<dbReference type="Proteomes" id="UP001139451">
    <property type="component" value="Unassembled WGS sequence"/>
</dbReference>
<sequence length="245" mass="26110">MHDHAAGNAFWLSTTSPMMVELAKDFGFTRLVFDLEHGLFDQSALDLFTPFCRAMGFEVYAKVLGPNAPAIQQALDFGADGVIIPHVEGIEHAREVTGFAKYPPLGTRSYAAGRIVTYGAPPPGFFEDSNARIKCYPMVESAAALADIGSIAQLPTVDGLFVGPTDLALSCGRQRYAFDDADRAALAAIATAARAAGKPWIMPAWTEGERRFSREHGVGWMVTLSDHGVARGGFAGAVPAMSAEA</sequence>
<dbReference type="PANTHER" id="PTHR30502">
    <property type="entry name" value="2-KETO-3-DEOXY-L-RHAMNONATE ALDOLASE"/>
    <property type="match status" value="1"/>
</dbReference>
<dbReference type="InterPro" id="IPR015813">
    <property type="entry name" value="Pyrv/PenolPyrv_kinase-like_dom"/>
</dbReference>
<feature type="domain" description="HpcH/HpaI aldolase/citrate lyase" evidence="4">
    <location>
        <begin position="10"/>
        <end position="197"/>
    </location>
</feature>
<gene>
    <name evidence="5" type="ORF">M9978_11520</name>
</gene>
<dbReference type="InterPro" id="IPR050251">
    <property type="entry name" value="HpcH-HpaI_aldolase"/>
</dbReference>
<dbReference type="Pfam" id="PF03328">
    <property type="entry name" value="HpcH_HpaI"/>
    <property type="match status" value="1"/>
</dbReference>
<dbReference type="GO" id="GO:0046872">
    <property type="term" value="F:metal ion binding"/>
    <property type="evidence" value="ECO:0007669"/>
    <property type="project" value="UniProtKB-KW"/>
</dbReference>
<dbReference type="RefSeq" id="WP_254293286.1">
    <property type="nucleotide sequence ID" value="NZ_JAMLDX010000008.1"/>
</dbReference>
<evidence type="ECO:0000259" key="4">
    <source>
        <dbReference type="Pfam" id="PF03328"/>
    </source>
</evidence>
<comment type="similarity">
    <text evidence="1">Belongs to the HpcH/HpaI aldolase family.</text>
</comment>
<proteinExistence type="inferred from homology"/>
<dbReference type="GO" id="GO:0005737">
    <property type="term" value="C:cytoplasm"/>
    <property type="evidence" value="ECO:0007669"/>
    <property type="project" value="TreeGrafter"/>
</dbReference>
<evidence type="ECO:0000256" key="3">
    <source>
        <dbReference type="ARBA" id="ARBA00023239"/>
    </source>
</evidence>
<evidence type="ECO:0000313" key="6">
    <source>
        <dbReference type="Proteomes" id="UP001139451"/>
    </source>
</evidence>
<name>A0A9X2HJ96_9SPHN</name>
<keyword evidence="6" id="KW-1185">Reference proteome</keyword>
<dbReference type="InterPro" id="IPR005000">
    <property type="entry name" value="Aldolase/citrate-lyase_domain"/>
</dbReference>
<organism evidence="5 6">
    <name type="scientific">Sphingomonas tagetis</name>
    <dbReference type="NCBI Taxonomy" id="2949092"/>
    <lineage>
        <taxon>Bacteria</taxon>
        <taxon>Pseudomonadati</taxon>
        <taxon>Pseudomonadota</taxon>
        <taxon>Alphaproteobacteria</taxon>
        <taxon>Sphingomonadales</taxon>
        <taxon>Sphingomonadaceae</taxon>
        <taxon>Sphingomonas</taxon>
    </lineage>
</organism>
<dbReference type="InterPro" id="IPR040442">
    <property type="entry name" value="Pyrv_kinase-like_dom_sf"/>
</dbReference>
<protein>
    <submittedName>
        <fullName evidence="5">Aldolase/citrate lyase family protein</fullName>
    </submittedName>
</protein>
<reference evidence="5" key="1">
    <citation type="submission" date="2022-05" db="EMBL/GenBank/DDBJ databases">
        <title>Sphingomonas sp. strain MG17 Genome sequencing and assembly.</title>
        <authorList>
            <person name="Kim I."/>
        </authorList>
    </citation>
    <scope>NUCLEOTIDE SEQUENCE</scope>
    <source>
        <strain evidence="5">MG17</strain>
    </source>
</reference>
<evidence type="ECO:0000256" key="2">
    <source>
        <dbReference type="ARBA" id="ARBA00022723"/>
    </source>
</evidence>
<dbReference type="GO" id="GO:0016832">
    <property type="term" value="F:aldehyde-lyase activity"/>
    <property type="evidence" value="ECO:0007669"/>
    <property type="project" value="TreeGrafter"/>
</dbReference>